<reference evidence="4" key="1">
    <citation type="thesis" date="2020" institute="ProQuest LLC" country="789 East Eisenhower Parkway, Ann Arbor, MI, USA">
        <title>Comparative Genomics and Chromosome Evolution.</title>
        <authorList>
            <person name="Mudd A.B."/>
        </authorList>
    </citation>
    <scope>NUCLEOTIDE SEQUENCE</scope>
    <source>
        <strain evidence="4">237g6f4</strain>
        <tissue evidence="4">Blood</tissue>
    </source>
</reference>
<feature type="chain" id="PRO_5044715581" description="Armadillo-like helical domain-containing protein 4" evidence="3">
    <location>
        <begin position="26"/>
        <end position="654"/>
    </location>
</feature>
<feature type="region of interest" description="Disordered" evidence="1">
    <location>
        <begin position="476"/>
        <end position="549"/>
    </location>
</feature>
<feature type="compositionally biased region" description="Basic and acidic residues" evidence="1">
    <location>
        <begin position="521"/>
        <end position="532"/>
    </location>
</feature>
<dbReference type="PANTHER" id="PTHR21585">
    <property type="entry name" value="FULL-LENGTH CDNA CLONE CS0DC025YL05 OF NEUROBLASTOMA"/>
    <property type="match status" value="1"/>
</dbReference>
<keyword evidence="2" id="KW-0812">Transmembrane</keyword>
<keyword evidence="2" id="KW-1133">Transmembrane helix</keyword>
<comment type="caution">
    <text evidence="4">The sequence shown here is derived from an EMBL/GenBank/DDBJ whole genome shotgun (WGS) entry which is preliminary data.</text>
</comment>
<gene>
    <name evidence="4" type="ORF">GDO81_015236</name>
</gene>
<keyword evidence="2" id="KW-0472">Membrane</keyword>
<dbReference type="AlphaFoldDB" id="A0AAV7AHR0"/>
<evidence type="ECO:0008006" key="6">
    <source>
        <dbReference type="Google" id="ProtNLM"/>
    </source>
</evidence>
<organism evidence="4 5">
    <name type="scientific">Engystomops pustulosus</name>
    <name type="common">Tungara frog</name>
    <name type="synonym">Physalaemus pustulosus</name>
    <dbReference type="NCBI Taxonomy" id="76066"/>
    <lineage>
        <taxon>Eukaryota</taxon>
        <taxon>Metazoa</taxon>
        <taxon>Chordata</taxon>
        <taxon>Craniata</taxon>
        <taxon>Vertebrata</taxon>
        <taxon>Euteleostomi</taxon>
        <taxon>Amphibia</taxon>
        <taxon>Batrachia</taxon>
        <taxon>Anura</taxon>
        <taxon>Neobatrachia</taxon>
        <taxon>Hyloidea</taxon>
        <taxon>Leptodactylidae</taxon>
        <taxon>Leiuperinae</taxon>
        <taxon>Engystomops</taxon>
    </lineage>
</organism>
<proteinExistence type="predicted"/>
<feature type="signal peptide" evidence="3">
    <location>
        <begin position="1"/>
        <end position="25"/>
    </location>
</feature>
<dbReference type="PANTHER" id="PTHR21585:SF0">
    <property type="entry name" value="ARMADILLO-LIKE HELICAL DOMAIN-CONTAINING PROTEIN 4"/>
    <property type="match status" value="1"/>
</dbReference>
<feature type="region of interest" description="Disordered" evidence="1">
    <location>
        <begin position="242"/>
        <end position="261"/>
    </location>
</feature>
<evidence type="ECO:0000256" key="2">
    <source>
        <dbReference type="SAM" id="Phobius"/>
    </source>
</evidence>
<keyword evidence="5" id="KW-1185">Reference proteome</keyword>
<accession>A0AAV7AHR0</accession>
<evidence type="ECO:0000256" key="3">
    <source>
        <dbReference type="SAM" id="SignalP"/>
    </source>
</evidence>
<sequence length="654" mass="71657">MKRSLVFHICGVLCSILMFSPSAICLSLQRLSKRNIPEGNRGFDGTVNSYSDNILPPTPSALEKETNNTSSYVTSSDDVLAASNVTQNNSRLLSNSAVDEMSPETTNLGFIIGDGPTGQSKTLIENGILTTAVSTTDYIPSVASRVKANNENDEDTFSPTEETKMDIKDNTLENSSQVNTIEMLTTNPRTSIVDADIDHSTISSNLADKLLATINTEIPSDPTTMVNTSNVNVEQTIPELEEDRDDTKVTTQSPKSLGRSEFTTIDPKHHMEEEHVEAAMVTTSSGMTVISDDKSVFNVTDNSLITESGVRVSPDSLRSENSTSELNPILNVTVFTPQPSVEVNQSQDFSAADTGVKQLTTDTSEKSNVTVTAAILMNVTSQDTTREPEVTDKVTYPVMDNSTLHMEIPQNESNDGPSAADLNPSSKDEEFLATSTSSVPLMATTEAESTSIVSTVTSMSHVSVDIPPTRRIITTTASYGLDRIESEERDDEDEDEEDDDDDDDDEADEDDDEEEEDDNKDNDSESSEKDSDGLLFTLPGLSSQEPLEDDGNVALIEGAAYPVPDTMEWEQQNQGLVRSWMEKLKDKAGYMSGMLVPVGVGIVGALFILGVLYSIKIMNRRRRNVFKRHKRKQREFNSMQDRVMLLADSSEDEF</sequence>
<dbReference type="EMBL" id="WNYA01000007">
    <property type="protein sequence ID" value="KAG8561076.1"/>
    <property type="molecule type" value="Genomic_DNA"/>
</dbReference>
<feature type="region of interest" description="Disordered" evidence="1">
    <location>
        <begin position="407"/>
        <end position="439"/>
    </location>
</feature>
<dbReference type="Proteomes" id="UP000824782">
    <property type="component" value="Unassembled WGS sequence"/>
</dbReference>
<name>A0AAV7AHR0_ENGPU</name>
<keyword evidence="3" id="KW-0732">Signal</keyword>
<dbReference type="EMBL" id="WNYA01000007">
    <property type="protein sequence ID" value="KAG8561077.1"/>
    <property type="molecule type" value="Genomic_DNA"/>
</dbReference>
<dbReference type="InterPro" id="IPR031524">
    <property type="entry name" value="ARMH4"/>
</dbReference>
<protein>
    <recommendedName>
        <fullName evidence="6">Armadillo-like helical domain-containing protein 4</fullName>
    </recommendedName>
</protein>
<evidence type="ECO:0000313" key="5">
    <source>
        <dbReference type="Proteomes" id="UP000824782"/>
    </source>
</evidence>
<feature type="compositionally biased region" description="Acidic residues" evidence="1">
    <location>
        <begin position="485"/>
        <end position="520"/>
    </location>
</feature>
<evidence type="ECO:0000256" key="1">
    <source>
        <dbReference type="SAM" id="MobiDB-lite"/>
    </source>
</evidence>
<evidence type="ECO:0000313" key="4">
    <source>
        <dbReference type="EMBL" id="KAG8561076.1"/>
    </source>
</evidence>
<feature type="transmembrane region" description="Helical" evidence="2">
    <location>
        <begin position="588"/>
        <end position="613"/>
    </location>
</feature>
<feature type="compositionally biased region" description="Polar residues" evidence="1">
    <location>
        <begin position="407"/>
        <end position="416"/>
    </location>
</feature>